<dbReference type="CDD" id="cd00202">
    <property type="entry name" value="ZnF_GATA"/>
    <property type="match status" value="1"/>
</dbReference>
<organism evidence="7">
    <name type="scientific">Pseudogymnoascus destructans</name>
    <dbReference type="NCBI Taxonomy" id="655981"/>
    <lineage>
        <taxon>Eukaryota</taxon>
        <taxon>Fungi</taxon>
        <taxon>Dikarya</taxon>
        <taxon>Ascomycota</taxon>
        <taxon>Pezizomycotina</taxon>
        <taxon>Leotiomycetes</taxon>
        <taxon>Thelebolales</taxon>
        <taxon>Thelebolaceae</taxon>
        <taxon>Pseudogymnoascus</taxon>
    </lineage>
</organism>
<dbReference type="VEuPathDB" id="FungiDB:GMDG_06982"/>
<feature type="region of interest" description="Disordered" evidence="5">
    <location>
        <begin position="61"/>
        <end position="94"/>
    </location>
</feature>
<dbReference type="PROSITE" id="PS50114">
    <property type="entry name" value="GATA_ZN_FINGER_2"/>
    <property type="match status" value="1"/>
</dbReference>
<evidence type="ECO:0000256" key="3">
    <source>
        <dbReference type="ARBA" id="ARBA00022991"/>
    </source>
</evidence>
<dbReference type="GO" id="GO:0006355">
    <property type="term" value="P:regulation of DNA-templated transcription"/>
    <property type="evidence" value="ECO:0007669"/>
    <property type="project" value="InterPro"/>
</dbReference>
<gene>
    <name evidence="7" type="primary">WC1_1</name>
    <name evidence="7" type="ORF">VC83_09183</name>
</gene>
<proteinExistence type="predicted"/>
<dbReference type="AlphaFoldDB" id="A0A176ZXM1"/>
<dbReference type="EMBL" id="KV441419">
    <property type="protein sequence ID" value="OAF54547.1"/>
    <property type="molecule type" value="Genomic_DNA"/>
</dbReference>
<dbReference type="GeneID" id="36292220"/>
<dbReference type="InterPro" id="IPR013088">
    <property type="entry name" value="Znf_NHR/GATA"/>
</dbReference>
<keyword evidence="3" id="KW-0157">Chromophore</keyword>
<dbReference type="PANTHER" id="PTHR47429:SF7">
    <property type="entry name" value="GATA-FACTOR"/>
    <property type="match status" value="1"/>
</dbReference>
<dbReference type="SUPFAM" id="SSF57716">
    <property type="entry name" value="Glucocorticoid receptor-like (DNA-binding domain)"/>
    <property type="match status" value="1"/>
</dbReference>
<evidence type="ECO:0000256" key="1">
    <source>
        <dbReference type="ARBA" id="ARBA00022630"/>
    </source>
</evidence>
<keyword evidence="4" id="KW-0862">Zinc</keyword>
<dbReference type="SMART" id="SM00401">
    <property type="entry name" value="ZnF_GATA"/>
    <property type="match status" value="1"/>
</dbReference>
<dbReference type="GO" id="GO:0005634">
    <property type="term" value="C:nucleus"/>
    <property type="evidence" value="ECO:0007669"/>
    <property type="project" value="TreeGrafter"/>
</dbReference>
<evidence type="ECO:0000259" key="6">
    <source>
        <dbReference type="PROSITE" id="PS50114"/>
    </source>
</evidence>
<name>A0A176ZXM1_9PEZI</name>
<accession>A0A176ZXM1</accession>
<feature type="domain" description="GATA-type" evidence="6">
    <location>
        <begin position="75"/>
        <end position="104"/>
    </location>
</feature>
<sequence>MRASNQAGNSAVADESTGLETPLITELQPARCTSWQSELTSLTRHNTSLTTELSALLSLRRKRKRRKEQGGGGERDCANCQARTTPEWRRGPSGKRDLCNGCGLRWAKKV</sequence>
<keyword evidence="4" id="KW-0863">Zinc-finger</keyword>
<dbReference type="Gene3D" id="3.30.50.10">
    <property type="entry name" value="Erythroid Transcription Factor GATA-1, subunit A"/>
    <property type="match status" value="1"/>
</dbReference>
<dbReference type="GO" id="GO:0043565">
    <property type="term" value="F:sequence-specific DNA binding"/>
    <property type="evidence" value="ECO:0007669"/>
    <property type="project" value="InterPro"/>
</dbReference>
<protein>
    <submittedName>
        <fullName evidence="7">Blue light receptor</fullName>
    </submittedName>
</protein>
<keyword evidence="4" id="KW-0479">Metal-binding</keyword>
<dbReference type="GO" id="GO:0008270">
    <property type="term" value="F:zinc ion binding"/>
    <property type="evidence" value="ECO:0007669"/>
    <property type="project" value="UniProtKB-KW"/>
</dbReference>
<dbReference type="OrthoDB" id="447251at2759"/>
<keyword evidence="2" id="KW-0288">FMN</keyword>
<dbReference type="PANTHER" id="PTHR47429">
    <property type="entry name" value="PROTEIN TWIN LOV 1"/>
    <property type="match status" value="1"/>
</dbReference>
<evidence type="ECO:0000313" key="7">
    <source>
        <dbReference type="EMBL" id="OAF54547.1"/>
    </source>
</evidence>
<dbReference type="Proteomes" id="UP000077154">
    <property type="component" value="Unassembled WGS sequence"/>
</dbReference>
<dbReference type="RefSeq" id="XP_024319851.1">
    <property type="nucleotide sequence ID" value="XM_024472628.1"/>
</dbReference>
<feature type="region of interest" description="Disordered" evidence="5">
    <location>
        <begin position="1"/>
        <end position="20"/>
    </location>
</feature>
<reference evidence="7" key="1">
    <citation type="submission" date="2016-03" db="EMBL/GenBank/DDBJ databases">
        <title>Updated assembly of Pseudogymnoascus destructans, the fungus causing white-nose syndrome of bats.</title>
        <authorList>
            <person name="Palmer J.M."/>
            <person name="Drees K.P."/>
            <person name="Foster J.T."/>
            <person name="Lindner D.L."/>
        </authorList>
    </citation>
    <scope>NUCLEOTIDE SEQUENCE [LARGE SCALE GENOMIC DNA]</scope>
    <source>
        <strain evidence="7">20631-21</strain>
    </source>
</reference>
<dbReference type="Pfam" id="PF00320">
    <property type="entry name" value="GATA"/>
    <property type="match status" value="1"/>
</dbReference>
<keyword evidence="7" id="KW-0675">Receptor</keyword>
<keyword evidence="1" id="KW-0285">Flavoprotein</keyword>
<dbReference type="InterPro" id="IPR000679">
    <property type="entry name" value="Znf_GATA"/>
</dbReference>
<evidence type="ECO:0000256" key="5">
    <source>
        <dbReference type="SAM" id="MobiDB-lite"/>
    </source>
</evidence>
<evidence type="ECO:0000256" key="2">
    <source>
        <dbReference type="ARBA" id="ARBA00022643"/>
    </source>
</evidence>
<evidence type="ECO:0000256" key="4">
    <source>
        <dbReference type="PROSITE-ProRule" id="PRU00094"/>
    </source>
</evidence>